<feature type="transmembrane region" description="Helical" evidence="7">
    <location>
        <begin position="156"/>
        <end position="178"/>
    </location>
</feature>
<comment type="caution">
    <text evidence="8">The sequence shown here is derived from an EMBL/GenBank/DDBJ whole genome shotgun (WGS) entry which is preliminary data.</text>
</comment>
<evidence type="ECO:0000256" key="4">
    <source>
        <dbReference type="ARBA" id="ARBA00022989"/>
    </source>
</evidence>
<dbReference type="InterPro" id="IPR001123">
    <property type="entry name" value="LeuE-type"/>
</dbReference>
<accession>A0A939FIK7</accession>
<feature type="transmembrane region" description="Helical" evidence="7">
    <location>
        <begin position="223"/>
        <end position="242"/>
    </location>
</feature>
<evidence type="ECO:0000256" key="3">
    <source>
        <dbReference type="ARBA" id="ARBA00022692"/>
    </source>
</evidence>
<dbReference type="Pfam" id="PF01810">
    <property type="entry name" value="LysE"/>
    <property type="match status" value="1"/>
</dbReference>
<evidence type="ECO:0000256" key="5">
    <source>
        <dbReference type="ARBA" id="ARBA00023136"/>
    </source>
</evidence>
<feature type="region of interest" description="Disordered" evidence="6">
    <location>
        <begin position="1"/>
        <end position="30"/>
    </location>
</feature>
<keyword evidence="2" id="KW-1003">Cell membrane</keyword>
<name>A0A939FIK7_9ACTN</name>
<feature type="transmembrane region" description="Helical" evidence="7">
    <location>
        <begin position="114"/>
        <end position="135"/>
    </location>
</feature>
<dbReference type="PANTHER" id="PTHR30086">
    <property type="entry name" value="ARGININE EXPORTER PROTEIN ARGO"/>
    <property type="match status" value="1"/>
</dbReference>
<proteinExistence type="predicted"/>
<feature type="transmembrane region" description="Helical" evidence="7">
    <location>
        <begin position="82"/>
        <end position="108"/>
    </location>
</feature>
<evidence type="ECO:0000256" key="1">
    <source>
        <dbReference type="ARBA" id="ARBA00004651"/>
    </source>
</evidence>
<feature type="compositionally biased region" description="Polar residues" evidence="6">
    <location>
        <begin position="18"/>
        <end position="30"/>
    </location>
</feature>
<evidence type="ECO:0000313" key="8">
    <source>
        <dbReference type="EMBL" id="MBO0651258.1"/>
    </source>
</evidence>
<reference evidence="8" key="1">
    <citation type="submission" date="2021-03" db="EMBL/GenBank/DDBJ databases">
        <title>Streptomyces strains.</title>
        <authorList>
            <person name="Lund M.B."/>
            <person name="Toerring T."/>
        </authorList>
    </citation>
    <scope>NUCLEOTIDE SEQUENCE</scope>
    <source>
        <strain evidence="8">JCM 4242</strain>
    </source>
</reference>
<feature type="transmembrane region" description="Helical" evidence="7">
    <location>
        <begin position="190"/>
        <end position="211"/>
    </location>
</feature>
<dbReference type="GO" id="GO:0015171">
    <property type="term" value="F:amino acid transmembrane transporter activity"/>
    <property type="evidence" value="ECO:0007669"/>
    <property type="project" value="TreeGrafter"/>
</dbReference>
<gene>
    <name evidence="8" type="ORF">J1792_00045</name>
</gene>
<evidence type="ECO:0000256" key="2">
    <source>
        <dbReference type="ARBA" id="ARBA00022475"/>
    </source>
</evidence>
<keyword evidence="9" id="KW-1185">Reference proteome</keyword>
<keyword evidence="5 7" id="KW-0472">Membrane</keyword>
<dbReference type="AlphaFoldDB" id="A0A939FIK7"/>
<dbReference type="PANTHER" id="PTHR30086:SF21">
    <property type="entry name" value="TRANSPORT PROTEIN"/>
    <property type="match status" value="1"/>
</dbReference>
<keyword evidence="4 7" id="KW-1133">Transmembrane helix</keyword>
<evidence type="ECO:0000256" key="6">
    <source>
        <dbReference type="SAM" id="MobiDB-lite"/>
    </source>
</evidence>
<evidence type="ECO:0000256" key="7">
    <source>
        <dbReference type="SAM" id="Phobius"/>
    </source>
</evidence>
<evidence type="ECO:0000313" key="9">
    <source>
        <dbReference type="Proteomes" id="UP000664781"/>
    </source>
</evidence>
<comment type="subcellular location">
    <subcellularLocation>
        <location evidence="1">Cell membrane</location>
        <topology evidence="1">Multi-pass membrane protein</topology>
    </subcellularLocation>
</comment>
<sequence length="247" mass="26548">MSPASYRAAPPRVGDPHSTPSQPAPRTTSCQDRFFQDPEADVRAEFGAARAHTSSLSWLSSAPGADFAMTVRNSYLYGRAPGILSAVGISLGVLVHVTYTVLGVGILIAHSPSAFTVIKLAGAGYLVYIGCRTFAKRTQMDIDLSSGAAISRMQALRTGFLTNPKTTLFVLSTFTQVIHQDAALWRQIGYGLFMSLAHLAWFSLAALFFSNDRLRAKMLRSQILLNRVIGTVLVGLGVALALTPTTQ</sequence>
<dbReference type="EMBL" id="JAFMOF010000001">
    <property type="protein sequence ID" value="MBO0651258.1"/>
    <property type="molecule type" value="Genomic_DNA"/>
</dbReference>
<dbReference type="Proteomes" id="UP000664781">
    <property type="component" value="Unassembled WGS sequence"/>
</dbReference>
<protein>
    <submittedName>
        <fullName evidence="8">LysE family transporter</fullName>
    </submittedName>
</protein>
<keyword evidence="3 7" id="KW-0812">Transmembrane</keyword>
<dbReference type="GO" id="GO:0005886">
    <property type="term" value="C:plasma membrane"/>
    <property type="evidence" value="ECO:0007669"/>
    <property type="project" value="UniProtKB-SubCell"/>
</dbReference>
<organism evidence="8 9">
    <name type="scientific">Streptomyces triculaminicus</name>
    <dbReference type="NCBI Taxonomy" id="2816232"/>
    <lineage>
        <taxon>Bacteria</taxon>
        <taxon>Bacillati</taxon>
        <taxon>Actinomycetota</taxon>
        <taxon>Actinomycetes</taxon>
        <taxon>Kitasatosporales</taxon>
        <taxon>Streptomycetaceae</taxon>
        <taxon>Streptomyces</taxon>
    </lineage>
</organism>